<dbReference type="InterPro" id="IPR020904">
    <property type="entry name" value="Sc_DH/Rdtase_CS"/>
</dbReference>
<proteinExistence type="inferred from homology"/>
<sequence length="302" mass="33115">MQYSYPVYPFLGYQTKVVQEPIAFPPQHQDQVPGLEYLMVPRPIFDYPGYVGSCKLKGKVAIITGGDSGFGRAIAAAYAKEGADLAIVYLNEHIDAEETKRYVEQFGTRCLLLARDLRDPASSPDIVAATLNHFHRLDIVINNAAVQPFTGSIMDISNEQLEDTFRTNIFPLFYLTKAALPYLDKGSSIISTTSRVAYEGDKNVIDYSATKGAIVSFTRSMALSLAEKWIRVNAVAPGPSWTPLNVSTYSKEHVATLGTDSPIGRAAQPFEIAPAFVYLAANESMYVTGQVVHVNGGLIRYS</sequence>
<evidence type="ECO:0000313" key="3">
    <source>
        <dbReference type="EMBL" id="OPH56936.1"/>
    </source>
</evidence>
<dbReference type="Proteomes" id="UP000190626">
    <property type="component" value="Unassembled WGS sequence"/>
</dbReference>
<dbReference type="GO" id="GO:0008206">
    <property type="term" value="P:bile acid metabolic process"/>
    <property type="evidence" value="ECO:0007669"/>
    <property type="project" value="UniProtKB-ARBA"/>
</dbReference>
<dbReference type="STRING" id="1469647.BC351_26340"/>
<dbReference type="AlphaFoldDB" id="A0A1V4HIV9"/>
<evidence type="ECO:0000256" key="1">
    <source>
        <dbReference type="ARBA" id="ARBA00006484"/>
    </source>
</evidence>
<dbReference type="PANTHER" id="PTHR48107:SF16">
    <property type="entry name" value="NADPH-DEPENDENT ALDEHYDE REDUCTASE 1, CHLOROPLASTIC"/>
    <property type="match status" value="1"/>
</dbReference>
<organism evidence="3 4">
    <name type="scientific">Paenibacillus ferrarius</name>
    <dbReference type="NCBI Taxonomy" id="1469647"/>
    <lineage>
        <taxon>Bacteria</taxon>
        <taxon>Bacillati</taxon>
        <taxon>Bacillota</taxon>
        <taxon>Bacilli</taxon>
        <taxon>Bacillales</taxon>
        <taxon>Paenibacillaceae</taxon>
        <taxon>Paenibacillus</taxon>
    </lineage>
</organism>
<dbReference type="Gene3D" id="3.40.50.720">
    <property type="entry name" value="NAD(P)-binding Rossmann-like Domain"/>
    <property type="match status" value="1"/>
</dbReference>
<dbReference type="SUPFAM" id="SSF51735">
    <property type="entry name" value="NAD(P)-binding Rossmann-fold domains"/>
    <property type="match status" value="1"/>
</dbReference>
<dbReference type="EMBL" id="MBTG01000014">
    <property type="protein sequence ID" value="OPH56936.1"/>
    <property type="molecule type" value="Genomic_DNA"/>
</dbReference>
<name>A0A1V4HIV9_9BACL</name>
<gene>
    <name evidence="3" type="ORF">BC351_26340</name>
</gene>
<dbReference type="PANTHER" id="PTHR48107">
    <property type="entry name" value="NADPH-DEPENDENT ALDEHYDE REDUCTASE-LIKE PROTEIN, CHLOROPLASTIC-RELATED"/>
    <property type="match status" value="1"/>
</dbReference>
<dbReference type="PRINTS" id="PR00080">
    <property type="entry name" value="SDRFAMILY"/>
</dbReference>
<evidence type="ECO:0000313" key="4">
    <source>
        <dbReference type="Proteomes" id="UP000190626"/>
    </source>
</evidence>
<reference evidence="4" key="1">
    <citation type="submission" date="2016-07" db="EMBL/GenBank/DDBJ databases">
        <authorList>
            <person name="Florea S."/>
            <person name="Webb J.S."/>
            <person name="Jaromczyk J."/>
            <person name="Schardl C.L."/>
        </authorList>
    </citation>
    <scope>NUCLEOTIDE SEQUENCE [LARGE SCALE GENOMIC DNA]</scope>
    <source>
        <strain evidence="4">CY1</strain>
    </source>
</reference>
<comment type="caution">
    <text evidence="3">The sequence shown here is derived from an EMBL/GenBank/DDBJ whole genome shotgun (WGS) entry which is preliminary data.</text>
</comment>
<dbReference type="InterPro" id="IPR002347">
    <property type="entry name" value="SDR_fam"/>
</dbReference>
<dbReference type="RefSeq" id="WP_079413925.1">
    <property type="nucleotide sequence ID" value="NZ_MBTG01000014.1"/>
</dbReference>
<dbReference type="PRINTS" id="PR00081">
    <property type="entry name" value="GDHRDH"/>
</dbReference>
<comment type="similarity">
    <text evidence="1">Belongs to the short-chain dehydrogenases/reductases (SDR) family.</text>
</comment>
<protein>
    <submittedName>
        <fullName evidence="3">NAD(P)-dependent oxidoreductase</fullName>
    </submittedName>
</protein>
<dbReference type="GO" id="GO:0016614">
    <property type="term" value="F:oxidoreductase activity, acting on CH-OH group of donors"/>
    <property type="evidence" value="ECO:0007669"/>
    <property type="project" value="UniProtKB-ARBA"/>
</dbReference>
<dbReference type="FunFam" id="3.40.50.720:FF:000084">
    <property type="entry name" value="Short-chain dehydrogenase reductase"/>
    <property type="match status" value="1"/>
</dbReference>
<dbReference type="OrthoDB" id="9803333at2"/>
<keyword evidence="2" id="KW-0560">Oxidoreductase</keyword>
<dbReference type="Pfam" id="PF13561">
    <property type="entry name" value="adh_short_C2"/>
    <property type="match status" value="1"/>
</dbReference>
<evidence type="ECO:0000256" key="2">
    <source>
        <dbReference type="ARBA" id="ARBA00023002"/>
    </source>
</evidence>
<dbReference type="PROSITE" id="PS00061">
    <property type="entry name" value="ADH_SHORT"/>
    <property type="match status" value="1"/>
</dbReference>
<accession>A0A1V4HIV9</accession>
<keyword evidence="4" id="KW-1185">Reference proteome</keyword>
<dbReference type="InterPro" id="IPR036291">
    <property type="entry name" value="NAD(P)-bd_dom_sf"/>
</dbReference>